<comment type="caution">
    <text evidence="1">The sequence shown here is derived from an EMBL/GenBank/DDBJ whole genome shotgun (WGS) entry which is preliminary data.</text>
</comment>
<accession>A0AAD6VNU7</accession>
<proteinExistence type="predicted"/>
<organism evidence="1 2">
    <name type="scientific">Mycena pura</name>
    <dbReference type="NCBI Taxonomy" id="153505"/>
    <lineage>
        <taxon>Eukaryota</taxon>
        <taxon>Fungi</taxon>
        <taxon>Dikarya</taxon>
        <taxon>Basidiomycota</taxon>
        <taxon>Agaricomycotina</taxon>
        <taxon>Agaricomycetes</taxon>
        <taxon>Agaricomycetidae</taxon>
        <taxon>Agaricales</taxon>
        <taxon>Marasmiineae</taxon>
        <taxon>Mycenaceae</taxon>
        <taxon>Mycena</taxon>
    </lineage>
</organism>
<dbReference type="Proteomes" id="UP001219525">
    <property type="component" value="Unassembled WGS sequence"/>
</dbReference>
<keyword evidence="2" id="KW-1185">Reference proteome</keyword>
<dbReference type="EMBL" id="JARJCW010000012">
    <property type="protein sequence ID" value="KAJ7218445.1"/>
    <property type="molecule type" value="Genomic_DNA"/>
</dbReference>
<reference evidence="1" key="1">
    <citation type="submission" date="2023-03" db="EMBL/GenBank/DDBJ databases">
        <title>Massive genome expansion in bonnet fungi (Mycena s.s.) driven by repeated elements and novel gene families across ecological guilds.</title>
        <authorList>
            <consortium name="Lawrence Berkeley National Laboratory"/>
            <person name="Harder C.B."/>
            <person name="Miyauchi S."/>
            <person name="Viragh M."/>
            <person name="Kuo A."/>
            <person name="Thoen E."/>
            <person name="Andreopoulos B."/>
            <person name="Lu D."/>
            <person name="Skrede I."/>
            <person name="Drula E."/>
            <person name="Henrissat B."/>
            <person name="Morin E."/>
            <person name="Kohler A."/>
            <person name="Barry K."/>
            <person name="LaButti K."/>
            <person name="Morin E."/>
            <person name="Salamov A."/>
            <person name="Lipzen A."/>
            <person name="Mereny Z."/>
            <person name="Hegedus B."/>
            <person name="Baldrian P."/>
            <person name="Stursova M."/>
            <person name="Weitz H."/>
            <person name="Taylor A."/>
            <person name="Grigoriev I.V."/>
            <person name="Nagy L.G."/>
            <person name="Martin F."/>
            <person name="Kauserud H."/>
        </authorList>
    </citation>
    <scope>NUCLEOTIDE SEQUENCE</scope>
    <source>
        <strain evidence="1">9144</strain>
    </source>
</reference>
<gene>
    <name evidence="1" type="ORF">GGX14DRAFT_560786</name>
</gene>
<name>A0AAD6VNU7_9AGAR</name>
<sequence length="145" mass="15625">MLQITQAFGFEKLQYWGISYGSVLGATFATLFPDKVGRLIIDGVEDMDSYYTSNATNMMVDVNANLQAFFDGCHKAGPDVCPFYAPSPSAIAAKLDVLTSSVKEQPLLVVTPDSHGIVDFGFLRNAILDSLFAPYDPAVGFVSLG</sequence>
<evidence type="ECO:0000313" key="1">
    <source>
        <dbReference type="EMBL" id="KAJ7218445.1"/>
    </source>
</evidence>
<protein>
    <recommendedName>
        <fullName evidence="3">AB hydrolase-1 domain-containing protein</fullName>
    </recommendedName>
</protein>
<evidence type="ECO:0008006" key="3">
    <source>
        <dbReference type="Google" id="ProtNLM"/>
    </source>
</evidence>
<dbReference type="InterPro" id="IPR029058">
    <property type="entry name" value="AB_hydrolase_fold"/>
</dbReference>
<dbReference type="SUPFAM" id="SSF53474">
    <property type="entry name" value="alpha/beta-Hydrolases"/>
    <property type="match status" value="1"/>
</dbReference>
<evidence type="ECO:0000313" key="2">
    <source>
        <dbReference type="Proteomes" id="UP001219525"/>
    </source>
</evidence>
<dbReference type="Gene3D" id="3.40.50.1820">
    <property type="entry name" value="alpha/beta hydrolase"/>
    <property type="match status" value="1"/>
</dbReference>
<dbReference type="AlphaFoldDB" id="A0AAD6VNU7"/>